<evidence type="ECO:0000259" key="2">
    <source>
        <dbReference type="PROSITE" id="PS51175"/>
    </source>
</evidence>
<protein>
    <submittedName>
        <fullName evidence="3">Sulphatase-modifying factor protein</fullName>
    </submittedName>
</protein>
<dbReference type="PANTHER" id="PTHR23150:SF19">
    <property type="entry name" value="FORMYLGLYCINE-GENERATING ENZYME"/>
    <property type="match status" value="1"/>
</dbReference>
<organism evidence="3 4">
    <name type="scientific">Colwellia psychrerythraea</name>
    <name type="common">Vibrio psychroerythus</name>
    <dbReference type="NCBI Taxonomy" id="28229"/>
    <lineage>
        <taxon>Bacteria</taxon>
        <taxon>Pseudomonadati</taxon>
        <taxon>Pseudomonadota</taxon>
        <taxon>Gammaproteobacteria</taxon>
        <taxon>Alteromonadales</taxon>
        <taxon>Colwelliaceae</taxon>
        <taxon>Colwellia</taxon>
    </lineage>
</organism>
<dbReference type="SUPFAM" id="SSF49265">
    <property type="entry name" value="Fibronectin type III"/>
    <property type="match status" value="1"/>
</dbReference>
<dbReference type="GO" id="GO:0030246">
    <property type="term" value="F:carbohydrate binding"/>
    <property type="evidence" value="ECO:0007669"/>
    <property type="project" value="InterPro"/>
</dbReference>
<dbReference type="PROSITE" id="PS51175">
    <property type="entry name" value="CBM6"/>
    <property type="match status" value="1"/>
</dbReference>
<dbReference type="InterPro" id="IPR016187">
    <property type="entry name" value="CTDL_fold"/>
</dbReference>
<proteinExistence type="predicted"/>
<dbReference type="Proteomes" id="UP000029868">
    <property type="component" value="Unassembled WGS sequence"/>
</dbReference>
<dbReference type="Pfam" id="PF03422">
    <property type="entry name" value="CBM_6"/>
    <property type="match status" value="1"/>
</dbReference>
<dbReference type="InterPro" id="IPR005084">
    <property type="entry name" value="CBM6"/>
</dbReference>
<dbReference type="InterPro" id="IPR005532">
    <property type="entry name" value="SUMF_dom"/>
</dbReference>
<evidence type="ECO:0000313" key="3">
    <source>
        <dbReference type="EMBL" id="KGJ90898.1"/>
    </source>
</evidence>
<dbReference type="InterPro" id="IPR008979">
    <property type="entry name" value="Galactose-bd-like_sf"/>
</dbReference>
<accession>A0A099KMK5</accession>
<feature type="domain" description="CBM6" evidence="2">
    <location>
        <begin position="451"/>
        <end position="574"/>
    </location>
</feature>
<dbReference type="Pfam" id="PF03781">
    <property type="entry name" value="FGE-sulfatase"/>
    <property type="match status" value="1"/>
</dbReference>
<dbReference type="EMBL" id="JQEC01000044">
    <property type="protein sequence ID" value="KGJ90898.1"/>
    <property type="molecule type" value="Genomic_DNA"/>
</dbReference>
<evidence type="ECO:0000256" key="1">
    <source>
        <dbReference type="ARBA" id="ARBA00022729"/>
    </source>
</evidence>
<comment type="caution">
    <text evidence="3">The sequence shown here is derived from an EMBL/GenBank/DDBJ whole genome shotgun (WGS) entry which is preliminary data.</text>
</comment>
<dbReference type="InterPro" id="IPR006584">
    <property type="entry name" value="Cellulose-bd_IV"/>
</dbReference>
<dbReference type="InterPro" id="IPR042095">
    <property type="entry name" value="SUMF_sf"/>
</dbReference>
<dbReference type="Gene3D" id="3.90.1580.10">
    <property type="entry name" value="paralog of FGE (formylglycine-generating enzyme)"/>
    <property type="match status" value="1"/>
</dbReference>
<evidence type="ECO:0000313" key="4">
    <source>
        <dbReference type="Proteomes" id="UP000029868"/>
    </source>
</evidence>
<dbReference type="InterPro" id="IPR051043">
    <property type="entry name" value="Sulfatase_Mod_Factor_Kinase"/>
</dbReference>
<dbReference type="PANTHER" id="PTHR23150">
    <property type="entry name" value="SULFATASE MODIFYING FACTOR 1, 2"/>
    <property type="match status" value="1"/>
</dbReference>
<dbReference type="GO" id="GO:0120147">
    <property type="term" value="F:formylglycine-generating oxidase activity"/>
    <property type="evidence" value="ECO:0007669"/>
    <property type="project" value="TreeGrafter"/>
</dbReference>
<dbReference type="SMART" id="SM00606">
    <property type="entry name" value="CBD_IV"/>
    <property type="match status" value="1"/>
</dbReference>
<dbReference type="SUPFAM" id="SSF56436">
    <property type="entry name" value="C-type lectin-like"/>
    <property type="match status" value="1"/>
</dbReference>
<name>A0A099KMK5_COLPS</name>
<keyword evidence="1" id="KW-0732">Signal</keyword>
<reference evidence="3 4" key="1">
    <citation type="submission" date="2014-08" db="EMBL/GenBank/DDBJ databases">
        <title>Genomic and Phenotypic Diversity of Colwellia psychrerythraea strains from Disparate Marine Basins.</title>
        <authorList>
            <person name="Techtmann S.M."/>
            <person name="Stelling S.C."/>
            <person name="Utturkar S.M."/>
            <person name="Alshibli N."/>
            <person name="Harris A."/>
            <person name="Brown S.D."/>
            <person name="Hazen T.C."/>
        </authorList>
    </citation>
    <scope>NUCLEOTIDE SEQUENCE [LARGE SCALE GENOMIC DNA]</scope>
    <source>
        <strain evidence="3 4">GAB14E</strain>
    </source>
</reference>
<dbReference type="PATRIC" id="fig|28229.3.peg.3225"/>
<dbReference type="SUPFAM" id="SSF49785">
    <property type="entry name" value="Galactose-binding domain-like"/>
    <property type="match status" value="1"/>
</dbReference>
<dbReference type="InterPro" id="IPR036116">
    <property type="entry name" value="FN3_sf"/>
</dbReference>
<dbReference type="Gene3D" id="2.60.40.10">
    <property type="entry name" value="Immunoglobulins"/>
    <property type="match status" value="1"/>
</dbReference>
<dbReference type="AlphaFoldDB" id="A0A099KMK5"/>
<sequence length="576" mass="64210">MVVFFIVVFSLKRKHEMKFNKCVTALFLSVASQTLLVGEIYAAGANADGKESAIEPIMATIPAGSFEMGSVASENSQPLHQVNVSEFSMGKYEVTVNEFRQFVEATNYAVPQECRHQLNGWFRAYSKGNWETNALNTSEFQPVVCINWQAANAYTKWLAKETGKPYRLPTEAEWEYAARAGTKTDYFFGDDTELTKVCDYANTADLTGETVLQRDSNTSYYNWSGDMSNCNDHSAYASIVGMYKANQFGLHDVVSNVLEMLADCRSEDYSNTPTDGSAFIDEKCERRSTRGGSWHWSHSPLAQRGSIPEDFSGGVDGFRLALDGKAPSLSSASKKFLAKLTFAQQQEQKRWDIQPAFPDAVSNVKIEQDDKSVTIRWDKSQQENVESYRVYRNEVTGGMFKLLATNLTNTSFTEPKMGLMKYDYAVVAVSFHQQSHYSEVSTEAGWVEIPGRVEAEWAAQSSDSSLTRTSDDDGGYNFTGVGGIGAEAQFTYQIDVPEAGLYKLAYRVATPRDTKGFEVLANDKKVGVDLVTATGGYHEWQTQQGLKVPLKKGKNTVILKSLDNNWKLNWLTLTKS</sequence>
<gene>
    <name evidence="3" type="ORF">GAB14E_0562</name>
</gene>
<dbReference type="InterPro" id="IPR013783">
    <property type="entry name" value="Ig-like_fold"/>
</dbReference>
<dbReference type="Gene3D" id="2.60.120.260">
    <property type="entry name" value="Galactose-binding domain-like"/>
    <property type="match status" value="1"/>
</dbReference>
<dbReference type="CDD" id="cd04080">
    <property type="entry name" value="CBM6_cellulase-like"/>
    <property type="match status" value="1"/>
</dbReference>